<evidence type="ECO:0000313" key="1">
    <source>
        <dbReference type="EMBL" id="PWL16612.1"/>
    </source>
</evidence>
<dbReference type="EMBL" id="QGDB01000008">
    <property type="protein sequence ID" value="PWL16612.1"/>
    <property type="molecule type" value="Genomic_DNA"/>
</dbReference>
<dbReference type="RefSeq" id="WP_109707825.1">
    <property type="nucleotide sequence ID" value="NZ_QGDB01000008.1"/>
</dbReference>
<dbReference type="AlphaFoldDB" id="A0A316J3V3"/>
<name>A0A316J3V3_9HYPH</name>
<keyword evidence="2" id="KW-1185">Reference proteome</keyword>
<reference evidence="1 2" key="1">
    <citation type="submission" date="2018-05" db="EMBL/GenBank/DDBJ databases">
        <title>Comparative genomic sequence analysis between strain HN4 and CCM 8460T (Falsochrobactrum ovis) will provide more evidence to prove that HN4 is a new species of Falsochrobactrum.</title>
        <authorList>
            <person name="Lyu W."/>
            <person name="Sun L."/>
            <person name="Yao L."/>
        </authorList>
    </citation>
    <scope>NUCLEOTIDE SEQUENCE [LARGE SCALE GENOMIC DNA]</scope>
    <source>
        <strain evidence="1 2">HN4</strain>
    </source>
</reference>
<dbReference type="OrthoDB" id="8447045at2"/>
<gene>
    <name evidence="1" type="ORF">DKP76_16740</name>
</gene>
<accession>A0A316J3V3</accession>
<sequence>MEYRDKNVFNKWKETPDNGVKVETDFRCYAFLLVPSSGDDNELALKRGTVLVSARSEADARVVATQYETAALPGQVAIGDVDLTTNESSAFRDVKSYQVHRVSDEPINVPRGLIDMKEGDFES</sequence>
<evidence type="ECO:0000313" key="2">
    <source>
        <dbReference type="Proteomes" id="UP000245865"/>
    </source>
</evidence>
<organism evidence="1 2">
    <name type="scientific">Falsochrobactrum shanghaiense</name>
    <dbReference type="NCBI Taxonomy" id="2201899"/>
    <lineage>
        <taxon>Bacteria</taxon>
        <taxon>Pseudomonadati</taxon>
        <taxon>Pseudomonadota</taxon>
        <taxon>Alphaproteobacteria</taxon>
        <taxon>Hyphomicrobiales</taxon>
        <taxon>Brucellaceae</taxon>
        <taxon>Falsochrobactrum</taxon>
    </lineage>
</organism>
<proteinExistence type="predicted"/>
<comment type="caution">
    <text evidence="1">The sequence shown here is derived from an EMBL/GenBank/DDBJ whole genome shotgun (WGS) entry which is preliminary data.</text>
</comment>
<dbReference type="Proteomes" id="UP000245865">
    <property type="component" value="Unassembled WGS sequence"/>
</dbReference>
<protein>
    <submittedName>
        <fullName evidence="1">Uncharacterized protein</fullName>
    </submittedName>
</protein>